<comment type="catalytic activity">
    <reaction evidence="11">
        <text>DNA(n) + a 2'-deoxyribonucleoside 5'-triphosphate = DNA(n+1) + diphosphate</text>
        <dbReference type="Rhea" id="RHEA:22508"/>
        <dbReference type="Rhea" id="RHEA-COMP:17339"/>
        <dbReference type="Rhea" id="RHEA-COMP:17340"/>
        <dbReference type="ChEBI" id="CHEBI:33019"/>
        <dbReference type="ChEBI" id="CHEBI:61560"/>
        <dbReference type="ChEBI" id="CHEBI:173112"/>
        <dbReference type="EC" id="2.7.7.7"/>
    </reaction>
</comment>
<keyword evidence="15" id="KW-1185">Reference proteome</keyword>
<protein>
    <recommendedName>
        <fullName evidence="2">DNA polymerase kappa</fullName>
        <ecNumber evidence="1">2.7.7.7</ecNumber>
    </recommendedName>
</protein>
<evidence type="ECO:0000256" key="12">
    <source>
        <dbReference type="SAM" id="MobiDB-lite"/>
    </source>
</evidence>
<dbReference type="PANTHER" id="PTHR11076:SF33">
    <property type="entry name" value="DNA POLYMERASE KAPPA"/>
    <property type="match status" value="1"/>
</dbReference>
<evidence type="ECO:0000256" key="5">
    <source>
        <dbReference type="ARBA" id="ARBA00022705"/>
    </source>
</evidence>
<dbReference type="Gene3D" id="3.30.70.270">
    <property type="match status" value="1"/>
</dbReference>
<dbReference type="Pfam" id="PF00817">
    <property type="entry name" value="IMS"/>
    <property type="match status" value="1"/>
</dbReference>
<evidence type="ECO:0000256" key="3">
    <source>
        <dbReference type="ARBA" id="ARBA00022679"/>
    </source>
</evidence>
<keyword evidence="9" id="KW-0239">DNA-directed DNA polymerase</keyword>
<feature type="domain" description="UmuC" evidence="13">
    <location>
        <begin position="85"/>
        <end position="321"/>
    </location>
</feature>
<evidence type="ECO:0000256" key="4">
    <source>
        <dbReference type="ARBA" id="ARBA00022695"/>
    </source>
</evidence>
<evidence type="ECO:0000256" key="2">
    <source>
        <dbReference type="ARBA" id="ARBA00016178"/>
    </source>
</evidence>
<dbReference type="Gene3D" id="1.10.150.20">
    <property type="entry name" value="5' to 3' exonuclease, C-terminal subdomain"/>
    <property type="match status" value="1"/>
</dbReference>
<keyword evidence="6" id="KW-0479">Metal-binding</keyword>
<evidence type="ECO:0000313" key="15">
    <source>
        <dbReference type="Proteomes" id="UP000614601"/>
    </source>
</evidence>
<evidence type="ECO:0000256" key="8">
    <source>
        <dbReference type="ARBA" id="ARBA00022842"/>
    </source>
</evidence>
<dbReference type="Gene3D" id="3.40.1170.60">
    <property type="match status" value="1"/>
</dbReference>
<organism evidence="14 15">
    <name type="scientific">Bursaphelenchus okinawaensis</name>
    <dbReference type="NCBI Taxonomy" id="465554"/>
    <lineage>
        <taxon>Eukaryota</taxon>
        <taxon>Metazoa</taxon>
        <taxon>Ecdysozoa</taxon>
        <taxon>Nematoda</taxon>
        <taxon>Chromadorea</taxon>
        <taxon>Rhabditida</taxon>
        <taxon>Tylenchina</taxon>
        <taxon>Tylenchomorpha</taxon>
        <taxon>Aphelenchoidea</taxon>
        <taxon>Aphelenchoididae</taxon>
        <taxon>Bursaphelenchus</taxon>
    </lineage>
</organism>
<dbReference type="AlphaFoldDB" id="A0A811KK67"/>
<dbReference type="InterPro" id="IPR017961">
    <property type="entry name" value="DNA_pol_Y-fam_little_finger"/>
</dbReference>
<dbReference type="InterPro" id="IPR036775">
    <property type="entry name" value="DNA_pol_Y-fam_lit_finger_sf"/>
</dbReference>
<dbReference type="GO" id="GO:0006281">
    <property type="term" value="P:DNA repair"/>
    <property type="evidence" value="ECO:0007669"/>
    <property type="project" value="UniProtKB-KW"/>
</dbReference>
<dbReference type="Proteomes" id="UP000783686">
    <property type="component" value="Unassembled WGS sequence"/>
</dbReference>
<evidence type="ECO:0000256" key="11">
    <source>
        <dbReference type="ARBA" id="ARBA00049244"/>
    </source>
</evidence>
<dbReference type="EC" id="2.7.7.7" evidence="1"/>
<dbReference type="InterPro" id="IPR043502">
    <property type="entry name" value="DNA/RNA_pol_sf"/>
</dbReference>
<dbReference type="SUPFAM" id="SSF100879">
    <property type="entry name" value="Lesion bypass DNA polymerase (Y-family), little finger domain"/>
    <property type="match status" value="1"/>
</dbReference>
<dbReference type="CDD" id="cd03586">
    <property type="entry name" value="PolY_Pol_IV_kappa"/>
    <property type="match status" value="1"/>
</dbReference>
<dbReference type="PANTHER" id="PTHR11076">
    <property type="entry name" value="DNA REPAIR POLYMERASE UMUC / TRANSFERASE FAMILY MEMBER"/>
    <property type="match status" value="1"/>
</dbReference>
<evidence type="ECO:0000256" key="9">
    <source>
        <dbReference type="ARBA" id="ARBA00022932"/>
    </source>
</evidence>
<accession>A0A811KK67</accession>
<dbReference type="InterPro" id="IPR001126">
    <property type="entry name" value="UmuC"/>
</dbReference>
<dbReference type="EMBL" id="CAJFCW020000003">
    <property type="protein sequence ID" value="CAG9104940.1"/>
    <property type="molecule type" value="Genomic_DNA"/>
</dbReference>
<evidence type="ECO:0000256" key="6">
    <source>
        <dbReference type="ARBA" id="ARBA00022723"/>
    </source>
</evidence>
<dbReference type="Proteomes" id="UP000614601">
    <property type="component" value="Unassembled WGS sequence"/>
</dbReference>
<proteinExistence type="predicted"/>
<dbReference type="PROSITE" id="PS50173">
    <property type="entry name" value="UMUC"/>
    <property type="match status" value="1"/>
</dbReference>
<keyword evidence="8" id="KW-0460">Magnesium</keyword>
<dbReference type="SUPFAM" id="SSF56672">
    <property type="entry name" value="DNA/RNA polymerases"/>
    <property type="match status" value="1"/>
</dbReference>
<dbReference type="Gene3D" id="1.10.150.810">
    <property type="match status" value="1"/>
</dbReference>
<keyword evidence="4" id="KW-0548">Nucleotidyltransferase</keyword>
<dbReference type="Gene3D" id="3.30.1490.100">
    <property type="entry name" value="DNA polymerase, Y-family, little finger domain"/>
    <property type="match status" value="1"/>
</dbReference>
<feature type="compositionally biased region" description="Basic and acidic residues" evidence="12">
    <location>
        <begin position="516"/>
        <end position="529"/>
    </location>
</feature>
<dbReference type="InterPro" id="IPR050116">
    <property type="entry name" value="DNA_polymerase-Y"/>
</dbReference>
<evidence type="ECO:0000256" key="7">
    <source>
        <dbReference type="ARBA" id="ARBA00022763"/>
    </source>
</evidence>
<evidence type="ECO:0000256" key="1">
    <source>
        <dbReference type="ARBA" id="ARBA00012417"/>
    </source>
</evidence>
<dbReference type="InterPro" id="IPR022880">
    <property type="entry name" value="DNApol_IV"/>
</dbReference>
<dbReference type="GO" id="GO:0003887">
    <property type="term" value="F:DNA-directed DNA polymerase activity"/>
    <property type="evidence" value="ECO:0007669"/>
    <property type="project" value="UniProtKB-KW"/>
</dbReference>
<reference evidence="14" key="1">
    <citation type="submission" date="2020-09" db="EMBL/GenBank/DDBJ databases">
        <authorList>
            <person name="Kikuchi T."/>
        </authorList>
    </citation>
    <scope>NUCLEOTIDE SEQUENCE</scope>
    <source>
        <strain evidence="14">SH1</strain>
    </source>
</reference>
<dbReference type="GO" id="GO:0005634">
    <property type="term" value="C:nucleus"/>
    <property type="evidence" value="ECO:0007669"/>
    <property type="project" value="TreeGrafter"/>
</dbReference>
<dbReference type="GO" id="GO:0006260">
    <property type="term" value="P:DNA replication"/>
    <property type="evidence" value="ECO:0007669"/>
    <property type="project" value="UniProtKB-KW"/>
</dbReference>
<dbReference type="InterPro" id="IPR043128">
    <property type="entry name" value="Rev_trsase/Diguanyl_cyclase"/>
</dbReference>
<comment type="caution">
    <text evidence="14">The sequence shown here is derived from an EMBL/GenBank/DDBJ whole genome shotgun (WGS) entry which is preliminary data.</text>
</comment>
<dbReference type="Pfam" id="PF11799">
    <property type="entry name" value="IMS_C"/>
    <property type="match status" value="1"/>
</dbReference>
<sequence length="561" mass="64161">MLPYASHKAGMDNVDREEVNKVIARHTSGKYQQYQKQREKGMEDKLNEIKNKLQTLTHRELEESHNNVDMILTELKTKQDYLHLYVHVDMDAFFANVEMRDDPRLRSVPMAVGGNSMLSTANYIARKTGVRSAMPGFIAKELCPNLVIVSGNYDKYKKVSREVKSVLQEYDSNMYSLGLDEACLEITQYMKTRTEPRTWCFRQYSGECECRLPRQREDLTSIGTVTSEEKEICEKCNKEKVVTVSEVTFGVTVEYVINEMRLRVEQKTGLTCSAGIACNYKLAKICSDLNKPNGQYLLKSDQDTVDDFVNKLCVRKVPGIGPTTEFLLKGLEIFTCKDLHDKANIIPLLFQPATASFLLRCAVGVWGCEDEGEESSEGRKSMSEETTFQSTNNQAVLLSKLQELCASLLPDVLKYYKGCHNIGVIVKYDSFERVTRQKTVDVTVDNVEIFTKLVLELFLKNWDKQRKIRLLGVRCSHFVDSSENRQSTLFGYFQKPSSTSDSEDIEVISVVPKANKEVRQEKRAKEPKGKTQKRPSKPMNTIDTFLKRRRHDPDEIVLLDD</sequence>
<evidence type="ECO:0000313" key="14">
    <source>
        <dbReference type="EMBL" id="CAD5215872.1"/>
    </source>
</evidence>
<dbReference type="OrthoDB" id="1747274at2759"/>
<name>A0A811KK67_9BILA</name>
<dbReference type="EMBL" id="CAJFDH010000003">
    <property type="protein sequence ID" value="CAD5215872.1"/>
    <property type="molecule type" value="Genomic_DNA"/>
</dbReference>
<evidence type="ECO:0000256" key="10">
    <source>
        <dbReference type="ARBA" id="ARBA00023204"/>
    </source>
</evidence>
<gene>
    <name evidence="14" type="ORF">BOKJ2_LOCUS6310</name>
</gene>
<dbReference type="GO" id="GO:0046872">
    <property type="term" value="F:metal ion binding"/>
    <property type="evidence" value="ECO:0007669"/>
    <property type="project" value="UniProtKB-KW"/>
</dbReference>
<dbReference type="GO" id="GO:0003684">
    <property type="term" value="F:damaged DNA binding"/>
    <property type="evidence" value="ECO:0007669"/>
    <property type="project" value="InterPro"/>
</dbReference>
<keyword evidence="3" id="KW-0808">Transferase</keyword>
<evidence type="ECO:0000259" key="13">
    <source>
        <dbReference type="PROSITE" id="PS50173"/>
    </source>
</evidence>
<dbReference type="FunFam" id="3.30.1490.100:FF:000004">
    <property type="entry name" value="DNA polymerase IV"/>
    <property type="match status" value="1"/>
</dbReference>
<keyword evidence="5" id="KW-0235">DNA replication</keyword>
<dbReference type="GO" id="GO:0042276">
    <property type="term" value="P:error-prone translesion synthesis"/>
    <property type="evidence" value="ECO:0007669"/>
    <property type="project" value="TreeGrafter"/>
</dbReference>
<keyword evidence="10" id="KW-0234">DNA repair</keyword>
<keyword evidence="7" id="KW-0227">DNA damage</keyword>
<feature type="region of interest" description="Disordered" evidence="12">
    <location>
        <begin position="516"/>
        <end position="561"/>
    </location>
</feature>